<protein>
    <submittedName>
        <fullName evidence="11">OmpA family protein</fullName>
    </submittedName>
</protein>
<evidence type="ECO:0000256" key="7">
    <source>
        <dbReference type="PROSITE-ProRule" id="PRU00473"/>
    </source>
</evidence>
<evidence type="ECO:0000256" key="9">
    <source>
        <dbReference type="SAM" id="Phobius"/>
    </source>
</evidence>
<evidence type="ECO:0000313" key="12">
    <source>
        <dbReference type="Proteomes" id="UP001523003"/>
    </source>
</evidence>
<dbReference type="PANTHER" id="PTHR30329">
    <property type="entry name" value="STATOR ELEMENT OF FLAGELLAR MOTOR COMPLEX"/>
    <property type="match status" value="1"/>
</dbReference>
<evidence type="ECO:0000256" key="3">
    <source>
        <dbReference type="ARBA" id="ARBA00022475"/>
    </source>
</evidence>
<dbReference type="SUPFAM" id="SSF103088">
    <property type="entry name" value="OmpA-like"/>
    <property type="match status" value="1"/>
</dbReference>
<dbReference type="CDD" id="cd07185">
    <property type="entry name" value="OmpA_C-like"/>
    <property type="match status" value="1"/>
</dbReference>
<feature type="region of interest" description="Disordered" evidence="8">
    <location>
        <begin position="351"/>
        <end position="384"/>
    </location>
</feature>
<feature type="domain" description="OmpA-like" evidence="10">
    <location>
        <begin position="235"/>
        <end position="353"/>
    </location>
</feature>
<dbReference type="InterPro" id="IPR006665">
    <property type="entry name" value="OmpA-like"/>
</dbReference>
<evidence type="ECO:0000259" key="10">
    <source>
        <dbReference type="PROSITE" id="PS51123"/>
    </source>
</evidence>
<keyword evidence="6 7" id="KW-0472">Membrane</keyword>
<feature type="compositionally biased region" description="Polar residues" evidence="8">
    <location>
        <begin position="359"/>
        <end position="370"/>
    </location>
</feature>
<dbReference type="PANTHER" id="PTHR30329:SF21">
    <property type="entry name" value="LIPOPROTEIN YIAD-RELATED"/>
    <property type="match status" value="1"/>
</dbReference>
<evidence type="ECO:0000256" key="6">
    <source>
        <dbReference type="ARBA" id="ARBA00023136"/>
    </source>
</evidence>
<evidence type="ECO:0000256" key="4">
    <source>
        <dbReference type="ARBA" id="ARBA00022692"/>
    </source>
</evidence>
<dbReference type="InterPro" id="IPR050330">
    <property type="entry name" value="Bact_OuterMem_StrucFunc"/>
</dbReference>
<evidence type="ECO:0000256" key="8">
    <source>
        <dbReference type="SAM" id="MobiDB-lite"/>
    </source>
</evidence>
<sequence>MKSDDQQSSSEIIIVRRGRHGDHDDHHGGVWKIAYADFMTAMMALFLVLWLVNVQDDEAKEAIANYFNPIKLVDPQTSNRGIQHNDIEQDKKSSLDQEHRDDAQSEKLNATEEAELMLNPYPGLEKIVQSEYSAQNPAEQQFKQGDLVGQGAGDSKENLQLGTKHHDPFSPYYWKENIDSSQKRKNQKQKTLVKESTQENNFSENTRTLAKDLTDLIEGTNSDILVHVKPIKEGVMIELMDQPKYEMFKVGLSVPTARTVDLIGSMAGIIAKHQGDIVISGHTDARPYRSTVYDNWQLSTARAQMAYYMLVRGGLDEKRILRVEGYADRDLKNKKDPYAAENRRISIFIRDPKGEQIQEKSTLGTSSSEGAIQDKSVFEKEKTP</sequence>
<reference evidence="11 12" key="1">
    <citation type="submission" date="2022-05" db="EMBL/GenBank/DDBJ databases">
        <title>Description of the Bartonella bilalgolemii sp. nov. Isolated from Apodemus uralensis (Pallas 1811).</title>
        <authorList>
            <person name="Zgheib R."/>
            <person name="Celebi B."/>
        </authorList>
    </citation>
    <scope>NUCLEOTIDE SEQUENCE [LARGE SCALE GENOMIC DNA]</scope>
    <source>
        <strain evidence="11 12">G70</strain>
    </source>
</reference>
<dbReference type="RefSeq" id="WP_249675706.1">
    <property type="nucleotide sequence ID" value="NZ_JAMCOF010000003.1"/>
</dbReference>
<gene>
    <name evidence="11" type="ORF">M4Z11_02360</name>
</gene>
<organism evidence="11 12">
    <name type="scientific">Bartonella bilalgolemii</name>
    <dbReference type="NCBI Taxonomy" id="2942911"/>
    <lineage>
        <taxon>Bacteria</taxon>
        <taxon>Pseudomonadati</taxon>
        <taxon>Pseudomonadota</taxon>
        <taxon>Alphaproteobacteria</taxon>
        <taxon>Hyphomicrobiales</taxon>
        <taxon>Bartonellaceae</taxon>
        <taxon>Bartonella</taxon>
    </lineage>
</organism>
<accession>A0ABT0P7K4</accession>
<dbReference type="Pfam" id="PF13677">
    <property type="entry name" value="MotB_plug"/>
    <property type="match status" value="1"/>
</dbReference>
<dbReference type="PROSITE" id="PS51123">
    <property type="entry name" value="OMPA_2"/>
    <property type="match status" value="1"/>
</dbReference>
<comment type="subcellular location">
    <subcellularLocation>
        <location evidence="1">Cell membrane</location>
        <topology evidence="1">Single-pass membrane protein</topology>
    </subcellularLocation>
</comment>
<keyword evidence="4 9" id="KW-0812">Transmembrane</keyword>
<dbReference type="Gene3D" id="3.30.1330.60">
    <property type="entry name" value="OmpA-like domain"/>
    <property type="match status" value="1"/>
</dbReference>
<feature type="transmembrane region" description="Helical" evidence="9">
    <location>
        <begin position="33"/>
        <end position="52"/>
    </location>
</feature>
<evidence type="ECO:0000256" key="2">
    <source>
        <dbReference type="ARBA" id="ARBA00008914"/>
    </source>
</evidence>
<dbReference type="Pfam" id="PF00691">
    <property type="entry name" value="OmpA"/>
    <property type="match status" value="1"/>
</dbReference>
<name>A0ABT0P7K4_9HYPH</name>
<evidence type="ECO:0000313" key="11">
    <source>
        <dbReference type="EMBL" id="MCL6229459.1"/>
    </source>
</evidence>
<dbReference type="InterPro" id="IPR036737">
    <property type="entry name" value="OmpA-like_sf"/>
</dbReference>
<keyword evidence="12" id="KW-1185">Reference proteome</keyword>
<comment type="caution">
    <text evidence="11">The sequence shown here is derived from an EMBL/GenBank/DDBJ whole genome shotgun (WGS) entry which is preliminary data.</text>
</comment>
<evidence type="ECO:0000256" key="5">
    <source>
        <dbReference type="ARBA" id="ARBA00022989"/>
    </source>
</evidence>
<dbReference type="EMBL" id="JAMCOF010000003">
    <property type="protein sequence ID" value="MCL6229459.1"/>
    <property type="molecule type" value="Genomic_DNA"/>
</dbReference>
<keyword evidence="5 9" id="KW-1133">Transmembrane helix</keyword>
<evidence type="ECO:0000256" key="1">
    <source>
        <dbReference type="ARBA" id="ARBA00004162"/>
    </source>
</evidence>
<feature type="region of interest" description="Disordered" evidence="8">
    <location>
        <begin position="147"/>
        <end position="206"/>
    </location>
</feature>
<dbReference type="Proteomes" id="UP001523003">
    <property type="component" value="Unassembled WGS sequence"/>
</dbReference>
<keyword evidence="3" id="KW-1003">Cell membrane</keyword>
<dbReference type="InterPro" id="IPR025713">
    <property type="entry name" value="MotB-like_N_dom"/>
</dbReference>
<feature type="region of interest" description="Disordered" evidence="8">
    <location>
        <begin position="88"/>
        <end position="111"/>
    </location>
</feature>
<proteinExistence type="inferred from homology"/>
<feature type="compositionally biased region" description="Basic and acidic residues" evidence="8">
    <location>
        <begin position="88"/>
        <end position="105"/>
    </location>
</feature>
<comment type="similarity">
    <text evidence="2">Belongs to the MotB family.</text>
</comment>